<evidence type="ECO:0000256" key="1">
    <source>
        <dbReference type="SAM" id="Phobius"/>
    </source>
</evidence>
<keyword evidence="1" id="KW-0472">Membrane</keyword>
<dbReference type="Proteomes" id="UP000254651">
    <property type="component" value="Unassembled WGS sequence"/>
</dbReference>
<dbReference type="EMBL" id="UGQS01000002">
    <property type="protein sequence ID" value="STZ77380.1"/>
    <property type="molecule type" value="Genomic_DNA"/>
</dbReference>
<reference evidence="2 4" key="1">
    <citation type="submission" date="2018-06" db="EMBL/GenBank/DDBJ databases">
        <authorList>
            <consortium name="Pathogen Informatics"/>
            <person name="Doyle S."/>
        </authorList>
    </citation>
    <scope>NUCLEOTIDE SEQUENCE [LARGE SCALE GENOMIC DNA]</scope>
    <source>
        <strain evidence="2 4">NCTC10295</strain>
    </source>
</reference>
<dbReference type="EMBL" id="UGQS01000003">
    <property type="protein sequence ID" value="STZ82999.1"/>
    <property type="molecule type" value="Genomic_DNA"/>
</dbReference>
<dbReference type="RefSeq" id="WP_066075579.1">
    <property type="nucleotide sequence ID" value="NZ_CP181246.1"/>
</dbReference>
<keyword evidence="1" id="KW-1133">Transmembrane helix</keyword>
<evidence type="ECO:0000313" key="4">
    <source>
        <dbReference type="Proteomes" id="UP000254651"/>
    </source>
</evidence>
<proteinExistence type="predicted"/>
<feature type="transmembrane region" description="Helical" evidence="1">
    <location>
        <begin position="46"/>
        <end position="66"/>
    </location>
</feature>
<organism evidence="2 4">
    <name type="scientific">Bergeriella denitrificans</name>
    <name type="common">Neisseria denitrificans</name>
    <dbReference type="NCBI Taxonomy" id="494"/>
    <lineage>
        <taxon>Bacteria</taxon>
        <taxon>Pseudomonadati</taxon>
        <taxon>Pseudomonadota</taxon>
        <taxon>Betaproteobacteria</taxon>
        <taxon>Neisseriales</taxon>
        <taxon>Neisseriaceae</taxon>
        <taxon>Bergeriella</taxon>
    </lineage>
</organism>
<dbReference type="AlphaFoldDB" id="A0A378UJT0"/>
<keyword evidence="4" id="KW-1185">Reference proteome</keyword>
<gene>
    <name evidence="2" type="ORF">NCTC10295_02197</name>
    <name evidence="3" type="ORF">NCTC10295_02335</name>
</gene>
<keyword evidence="1" id="KW-0812">Transmembrane</keyword>
<evidence type="ECO:0000313" key="3">
    <source>
        <dbReference type="EMBL" id="STZ82999.1"/>
    </source>
</evidence>
<protein>
    <submittedName>
        <fullName evidence="2">Uncharacterized protein</fullName>
    </submittedName>
</protein>
<sequence>MLNLFKKPIIKSDFEAWAKMADDIAKVAILGVPVVLYGKDPISIKLLNTFLLLTSIYFFLIGGRLFRNQAERNKP</sequence>
<accession>A0A378UJT0</accession>
<name>A0A378UJT0_BERDE</name>
<evidence type="ECO:0000313" key="2">
    <source>
        <dbReference type="EMBL" id="STZ77380.1"/>
    </source>
</evidence>